<dbReference type="EMBL" id="JAAMOX010000001">
    <property type="protein sequence ID" value="NIH53438.1"/>
    <property type="molecule type" value="Genomic_DNA"/>
</dbReference>
<dbReference type="InterPro" id="IPR046348">
    <property type="entry name" value="SIS_dom_sf"/>
</dbReference>
<accession>A0A7X5TTM6</accession>
<feature type="domain" description="SIS" evidence="1">
    <location>
        <begin position="45"/>
        <end position="222"/>
    </location>
</feature>
<dbReference type="RefSeq" id="WP_208402454.1">
    <property type="nucleotide sequence ID" value="NZ_JAAMOX010000001.1"/>
</dbReference>
<dbReference type="InterPro" id="IPR035472">
    <property type="entry name" value="RpiR-like_SIS"/>
</dbReference>
<organism evidence="2 3">
    <name type="scientific">Lysinibacter cavernae</name>
    <dbReference type="NCBI Taxonomy" id="1640652"/>
    <lineage>
        <taxon>Bacteria</taxon>
        <taxon>Bacillati</taxon>
        <taxon>Actinomycetota</taxon>
        <taxon>Actinomycetes</taxon>
        <taxon>Micrococcales</taxon>
        <taxon>Microbacteriaceae</taxon>
        <taxon>Lysinibacter</taxon>
    </lineage>
</organism>
<dbReference type="GO" id="GO:0097367">
    <property type="term" value="F:carbohydrate derivative binding"/>
    <property type="evidence" value="ECO:0007669"/>
    <property type="project" value="InterPro"/>
</dbReference>
<evidence type="ECO:0000313" key="2">
    <source>
        <dbReference type="EMBL" id="NIH53438.1"/>
    </source>
</evidence>
<dbReference type="SUPFAM" id="SSF53697">
    <property type="entry name" value="SIS domain"/>
    <property type="match status" value="1"/>
</dbReference>
<dbReference type="GO" id="GO:1901135">
    <property type="term" value="P:carbohydrate derivative metabolic process"/>
    <property type="evidence" value="ECO:0007669"/>
    <property type="project" value="InterPro"/>
</dbReference>
<dbReference type="Gene3D" id="3.40.50.10490">
    <property type="entry name" value="Glucose-6-phosphate isomerase like protein, domain 1"/>
    <property type="match status" value="1"/>
</dbReference>
<dbReference type="AlphaFoldDB" id="A0A7X5TTM6"/>
<dbReference type="CDD" id="cd05013">
    <property type="entry name" value="SIS_RpiR"/>
    <property type="match status" value="1"/>
</dbReference>
<comment type="caution">
    <text evidence="2">The sequence shown here is derived from an EMBL/GenBank/DDBJ whole genome shotgun (WGS) entry which is preliminary data.</text>
</comment>
<dbReference type="InterPro" id="IPR001347">
    <property type="entry name" value="SIS_dom"/>
</dbReference>
<proteinExistence type="predicted"/>
<dbReference type="Proteomes" id="UP000541033">
    <property type="component" value="Unassembled WGS sequence"/>
</dbReference>
<dbReference type="Pfam" id="PF13580">
    <property type="entry name" value="SIS_2"/>
    <property type="match status" value="1"/>
</dbReference>
<evidence type="ECO:0000313" key="3">
    <source>
        <dbReference type="Proteomes" id="UP000541033"/>
    </source>
</evidence>
<dbReference type="InterPro" id="IPR050099">
    <property type="entry name" value="SIS_GmhA/DiaA_subfam"/>
</dbReference>
<keyword evidence="3" id="KW-1185">Reference proteome</keyword>
<protein>
    <submittedName>
        <fullName evidence="2">Putative phosphosugar-binding protein</fullName>
    </submittedName>
</protein>
<name>A0A7X5TTM6_9MICO</name>
<evidence type="ECO:0000259" key="1">
    <source>
        <dbReference type="PROSITE" id="PS51464"/>
    </source>
</evidence>
<dbReference type="PANTHER" id="PTHR30390:SF7">
    <property type="entry name" value="PHOSPHOHEPTOSE ISOMERASE"/>
    <property type="match status" value="1"/>
</dbReference>
<reference evidence="2 3" key="1">
    <citation type="submission" date="2020-02" db="EMBL/GenBank/DDBJ databases">
        <title>Sequencing the genomes of 1000 actinobacteria strains.</title>
        <authorList>
            <person name="Klenk H.-P."/>
        </authorList>
    </citation>
    <scope>NUCLEOTIDE SEQUENCE [LARGE SCALE GENOMIC DNA]</scope>
    <source>
        <strain evidence="2 3">DSM 27960</strain>
    </source>
</reference>
<sequence>MSNVAVPSDSNAQEALTEFGNEISALVNRVIEGNRETVTKAADRIRHTLDNGGVVYTAGAGHSLAAVMETFFRAGGLAPVRPLWHADVLPFNGAALSTQAERTPGLGRSVIDASTVEARDTVVLFSTSGINPYPLEIALGARERGATVIAVTSVGASQLAPQRAGQRLFEIADVVLDTLVPSGDASWPVGGTSVTAPVSSITNTVLWDCVLVALYEADPSLPVWRSANIATAGSSNDDLMAHYAERIPEMLAADPARRAAVTAATKSQ</sequence>
<dbReference type="PANTHER" id="PTHR30390">
    <property type="entry name" value="SEDOHEPTULOSE 7-PHOSPHATE ISOMERASE / DNAA INITIATOR-ASSOCIATING FACTOR FOR REPLICATION INITIATION"/>
    <property type="match status" value="1"/>
</dbReference>
<dbReference type="PROSITE" id="PS51464">
    <property type="entry name" value="SIS"/>
    <property type="match status" value="1"/>
</dbReference>
<gene>
    <name evidence="2" type="ORF">FHX76_001306</name>
</gene>
<dbReference type="NCBIfam" id="NF002805">
    <property type="entry name" value="PRK02947.1"/>
    <property type="match status" value="1"/>
</dbReference>